<gene>
    <name evidence="1" type="ORF">SAMN05444406_1577</name>
</gene>
<sequence>MKNRKYVIPIILFLAAFMIGCSARPPLALDVSHTNDDYNDEAQEGYSAIMSMTDLEIIKRATDHLKGHGEKVAFEETEISIHHCDTETVICTDPKGNRITYKGDYLKIVFYPPKKQLNPEYNKSFTVYLDQDGDVLGYTSQTVQCD</sequence>
<keyword evidence="2" id="KW-1185">Reference proteome</keyword>
<accession>A0A1I5YQ39</accession>
<evidence type="ECO:0000313" key="1">
    <source>
        <dbReference type="EMBL" id="SFQ46394.1"/>
    </source>
</evidence>
<dbReference type="PROSITE" id="PS51257">
    <property type="entry name" value="PROKAR_LIPOPROTEIN"/>
    <property type="match status" value="1"/>
</dbReference>
<evidence type="ECO:0008006" key="3">
    <source>
        <dbReference type="Google" id="ProtNLM"/>
    </source>
</evidence>
<dbReference type="EMBL" id="FOXR01000057">
    <property type="protein sequence ID" value="SFQ46394.1"/>
    <property type="molecule type" value="Genomic_DNA"/>
</dbReference>
<evidence type="ECO:0000313" key="2">
    <source>
        <dbReference type="Proteomes" id="UP000198577"/>
    </source>
</evidence>
<reference evidence="1 2" key="1">
    <citation type="submission" date="2016-10" db="EMBL/GenBank/DDBJ databases">
        <authorList>
            <person name="de Groot N.N."/>
        </authorList>
    </citation>
    <scope>NUCLEOTIDE SEQUENCE [LARGE SCALE GENOMIC DNA]</scope>
    <source>
        <strain evidence="1 2">DSM 20678</strain>
    </source>
</reference>
<organism evidence="1 2">
    <name type="scientific">Caldicoprobacter faecalis</name>
    <dbReference type="NCBI Taxonomy" id="937334"/>
    <lineage>
        <taxon>Bacteria</taxon>
        <taxon>Bacillati</taxon>
        <taxon>Bacillota</taxon>
        <taxon>Clostridia</taxon>
        <taxon>Caldicoprobacterales</taxon>
        <taxon>Caldicoprobacteraceae</taxon>
        <taxon>Caldicoprobacter</taxon>
    </lineage>
</organism>
<dbReference type="AlphaFoldDB" id="A0A1I5YQ39"/>
<proteinExistence type="predicted"/>
<dbReference type="STRING" id="937334.SAMN05444406_1577"/>
<name>A0A1I5YQ39_9FIRM</name>
<dbReference type="Proteomes" id="UP000198577">
    <property type="component" value="Unassembled WGS sequence"/>
</dbReference>
<dbReference type="RefSeq" id="WP_025746844.1">
    <property type="nucleotide sequence ID" value="NZ_FOXR01000057.1"/>
</dbReference>
<protein>
    <recommendedName>
        <fullName evidence="3">Lipoprotein</fullName>
    </recommendedName>
</protein>